<evidence type="ECO:0000256" key="1">
    <source>
        <dbReference type="SAM" id="Phobius"/>
    </source>
</evidence>
<protein>
    <submittedName>
        <fullName evidence="2">Uncharacterized protein</fullName>
    </submittedName>
</protein>
<name>A0ABS3NND5_9GAMM</name>
<evidence type="ECO:0000313" key="2">
    <source>
        <dbReference type="EMBL" id="MBO1530853.1"/>
    </source>
</evidence>
<comment type="caution">
    <text evidence="2">The sequence shown here is derived from an EMBL/GenBank/DDBJ whole genome shotgun (WGS) entry which is preliminary data.</text>
</comment>
<keyword evidence="3" id="KW-1185">Reference proteome</keyword>
<keyword evidence="1" id="KW-1133">Transmembrane helix</keyword>
<dbReference type="RefSeq" id="WP_207990985.1">
    <property type="nucleotide sequence ID" value="NZ_JAGBKM010000009.1"/>
</dbReference>
<keyword evidence="1" id="KW-0812">Transmembrane</keyword>
<organism evidence="2 3">
    <name type="scientific">Psychrobacter coccoides</name>
    <dbReference type="NCBI Taxonomy" id="2818440"/>
    <lineage>
        <taxon>Bacteria</taxon>
        <taxon>Pseudomonadati</taxon>
        <taxon>Pseudomonadota</taxon>
        <taxon>Gammaproteobacteria</taxon>
        <taxon>Moraxellales</taxon>
        <taxon>Moraxellaceae</taxon>
        <taxon>Psychrobacter</taxon>
    </lineage>
</organism>
<keyword evidence="1" id="KW-0472">Membrane</keyword>
<accession>A0ABS3NND5</accession>
<gene>
    <name evidence="2" type="ORF">J3492_06450</name>
</gene>
<dbReference type="Proteomes" id="UP000664554">
    <property type="component" value="Unassembled WGS sequence"/>
</dbReference>
<dbReference type="EMBL" id="JAGBKM010000009">
    <property type="protein sequence ID" value="MBO1530853.1"/>
    <property type="molecule type" value="Genomic_DNA"/>
</dbReference>
<feature type="transmembrane region" description="Helical" evidence="1">
    <location>
        <begin position="49"/>
        <end position="66"/>
    </location>
</feature>
<evidence type="ECO:0000313" key="3">
    <source>
        <dbReference type="Proteomes" id="UP000664554"/>
    </source>
</evidence>
<reference evidence="2 3" key="1">
    <citation type="submission" date="2021-03" db="EMBL/GenBank/DDBJ databases">
        <authorList>
            <person name="Shang D.-D."/>
            <person name="Du Z.-J."/>
            <person name="Chen G.-J."/>
        </authorList>
    </citation>
    <scope>NUCLEOTIDE SEQUENCE [LARGE SCALE GENOMIC DNA]</scope>
    <source>
        <strain evidence="2 3">F1192</strain>
    </source>
</reference>
<feature type="transmembrane region" description="Helical" evidence="1">
    <location>
        <begin position="21"/>
        <end position="43"/>
    </location>
</feature>
<sequence length="83" mass="9795">MKKPRKKFVLAEANLKEVNKQLNINMFVISILAMMLGLDIAHFMQAYSLFYGVLIVIMAVLLYLTLKSRKLLMMRKQELKRYK</sequence>
<proteinExistence type="predicted"/>